<evidence type="ECO:0000256" key="4">
    <source>
        <dbReference type="ARBA" id="ARBA00022679"/>
    </source>
</evidence>
<dbReference type="InterPro" id="IPR051926">
    <property type="entry name" value="Ala_Aminotransferase"/>
</dbReference>
<dbReference type="SUPFAM" id="SSF53383">
    <property type="entry name" value="PLP-dependent transferases"/>
    <property type="match status" value="1"/>
</dbReference>
<keyword evidence="9" id="KW-1185">Reference proteome</keyword>
<dbReference type="RefSeq" id="WP_249299894.1">
    <property type="nucleotide sequence ID" value="NZ_JACRSP010000002.1"/>
</dbReference>
<dbReference type="Pfam" id="PF00155">
    <property type="entry name" value="Aminotran_1_2"/>
    <property type="match status" value="1"/>
</dbReference>
<evidence type="ECO:0000256" key="2">
    <source>
        <dbReference type="ARBA" id="ARBA00007441"/>
    </source>
</evidence>
<evidence type="ECO:0000259" key="7">
    <source>
        <dbReference type="Pfam" id="PF00155"/>
    </source>
</evidence>
<dbReference type="InterPro" id="IPR015424">
    <property type="entry name" value="PyrdxlP-dep_Trfase"/>
</dbReference>
<feature type="domain" description="Aminotransferase class I/classII large" evidence="7">
    <location>
        <begin position="34"/>
        <end position="393"/>
    </location>
</feature>
<evidence type="ECO:0000256" key="5">
    <source>
        <dbReference type="ARBA" id="ARBA00022898"/>
    </source>
</evidence>
<accession>A0A926DE34</accession>
<evidence type="ECO:0000313" key="9">
    <source>
        <dbReference type="Proteomes" id="UP000620366"/>
    </source>
</evidence>
<dbReference type="Gene3D" id="3.90.1150.10">
    <property type="entry name" value="Aspartate Aminotransferase, domain 1"/>
    <property type="match status" value="1"/>
</dbReference>
<dbReference type="CDD" id="cd00609">
    <property type="entry name" value="AAT_like"/>
    <property type="match status" value="1"/>
</dbReference>
<dbReference type="EMBL" id="JACRSP010000002">
    <property type="protein sequence ID" value="MBC8536142.1"/>
    <property type="molecule type" value="Genomic_DNA"/>
</dbReference>
<comment type="similarity">
    <text evidence="2">Belongs to the class-I pyridoxal-phosphate-dependent aminotransferase family.</text>
</comment>
<dbReference type="GO" id="GO:0004021">
    <property type="term" value="F:L-alanine:2-oxoglutarate aminotransferase activity"/>
    <property type="evidence" value="ECO:0007669"/>
    <property type="project" value="UniProtKB-EC"/>
</dbReference>
<evidence type="ECO:0000256" key="6">
    <source>
        <dbReference type="ARBA" id="ARBA00026106"/>
    </source>
</evidence>
<evidence type="ECO:0000256" key="3">
    <source>
        <dbReference type="ARBA" id="ARBA00022576"/>
    </source>
</evidence>
<comment type="cofactor">
    <cofactor evidence="1">
        <name>pyridoxal 5'-phosphate</name>
        <dbReference type="ChEBI" id="CHEBI:597326"/>
    </cofactor>
</comment>
<dbReference type="InterPro" id="IPR015421">
    <property type="entry name" value="PyrdxlP-dep_Trfase_major"/>
</dbReference>
<keyword evidence="3 8" id="KW-0032">Aminotransferase</keyword>
<organism evidence="8 9">
    <name type="scientific">Feifania hominis</name>
    <dbReference type="NCBI Taxonomy" id="2763660"/>
    <lineage>
        <taxon>Bacteria</taxon>
        <taxon>Bacillati</taxon>
        <taxon>Bacillota</taxon>
        <taxon>Clostridia</taxon>
        <taxon>Eubacteriales</taxon>
        <taxon>Feifaniaceae</taxon>
        <taxon>Feifania</taxon>
    </lineage>
</organism>
<keyword evidence="4" id="KW-0808">Transferase</keyword>
<reference evidence="8" key="1">
    <citation type="submission" date="2020-08" db="EMBL/GenBank/DDBJ databases">
        <title>Genome public.</title>
        <authorList>
            <person name="Liu C."/>
            <person name="Sun Q."/>
        </authorList>
    </citation>
    <scope>NUCLEOTIDE SEQUENCE</scope>
    <source>
        <strain evidence="8">BX7</strain>
    </source>
</reference>
<dbReference type="GO" id="GO:0030170">
    <property type="term" value="F:pyridoxal phosphate binding"/>
    <property type="evidence" value="ECO:0007669"/>
    <property type="project" value="InterPro"/>
</dbReference>
<name>A0A926DE34_9FIRM</name>
<dbReference type="InterPro" id="IPR015422">
    <property type="entry name" value="PyrdxlP-dep_Trfase_small"/>
</dbReference>
<dbReference type="Proteomes" id="UP000620366">
    <property type="component" value="Unassembled WGS sequence"/>
</dbReference>
<dbReference type="PANTHER" id="PTHR43488:SF2">
    <property type="entry name" value="GLUTAMATE-PYRUVATE AMINOTRANSFERASE ALAA"/>
    <property type="match status" value="1"/>
</dbReference>
<proteinExistence type="inferred from homology"/>
<evidence type="ECO:0000313" key="8">
    <source>
        <dbReference type="EMBL" id="MBC8536142.1"/>
    </source>
</evidence>
<dbReference type="Gene3D" id="3.40.640.10">
    <property type="entry name" value="Type I PLP-dependent aspartate aminotransferase-like (Major domain)"/>
    <property type="match status" value="1"/>
</dbReference>
<dbReference type="InterPro" id="IPR004839">
    <property type="entry name" value="Aminotransferase_I/II_large"/>
</dbReference>
<comment type="caution">
    <text evidence="8">The sequence shown here is derived from an EMBL/GenBank/DDBJ whole genome shotgun (WGS) entry which is preliminary data.</text>
</comment>
<dbReference type="PANTHER" id="PTHR43488">
    <property type="entry name" value="GLUTAMATE-PYRUVATE AMINOTRANSFERASE ALAA"/>
    <property type="match status" value="1"/>
</dbReference>
<protein>
    <recommendedName>
        <fullName evidence="6">alanine transaminase</fullName>
        <ecNumber evidence="6">2.6.1.2</ecNumber>
    </recommendedName>
</protein>
<dbReference type="AlphaFoldDB" id="A0A926DE34"/>
<dbReference type="EC" id="2.6.1.2" evidence="6"/>
<sequence>MNPIPRPDNLEHVRSDIRGPLYEEALRMGAAGETVLRLNTGNPATFGFQMPASVKNALLENADRAVAYCDLRGMPEAREAICAYHQSEGFPNVTVDDIFVGNGVSELVTMVLLSLLSRGDELLTPMPSYSLWTNSTYLAGAKPVFYVCDESADWMPDLDDIRRKITPKTRAILLINPNNPTGAVYPRELLEQIVQIAREHNLVIFSDEIYNRLVLDDLPYTSVAALAPDVPVITMNGLSKSHIVCGFRCGWMVVSGDKKALADVVTGMTQLASMRLCGNALAQLVIPAALADRESTRAMIVPGGRLYEQREATVRELSKIEGISFVKNKAAFYIFPKIDVKRFHITDDERFNLDLLHAKKILMIPGRGFDWPNPDHFRVVMLPEPETMAKAIRDLGDFLATYHQS</sequence>
<evidence type="ECO:0000256" key="1">
    <source>
        <dbReference type="ARBA" id="ARBA00001933"/>
    </source>
</evidence>
<gene>
    <name evidence="8" type="ORF">H8695_05485</name>
</gene>
<keyword evidence="5" id="KW-0663">Pyridoxal phosphate</keyword>